<feature type="non-terminal residue" evidence="1">
    <location>
        <position position="1"/>
    </location>
</feature>
<dbReference type="InterPro" id="IPR023010">
    <property type="entry name" value="GcvPA"/>
</dbReference>
<organism evidence="1">
    <name type="scientific">hydrothermal vent metagenome</name>
    <dbReference type="NCBI Taxonomy" id="652676"/>
    <lineage>
        <taxon>unclassified sequences</taxon>
        <taxon>metagenomes</taxon>
        <taxon>ecological metagenomes</taxon>
    </lineage>
</organism>
<evidence type="ECO:0000313" key="1">
    <source>
        <dbReference type="EMBL" id="VAW76889.1"/>
    </source>
</evidence>
<name>A0A3B0YRE2_9ZZZZ</name>
<dbReference type="EC" id="1.4.4.2" evidence="1"/>
<protein>
    <submittedName>
        <fullName evidence="1">Glycine dehydrogenase [decarboxylating] (Glycine cleavage system P1 protein)</fullName>
        <ecNumber evidence="1">1.4.4.2</ecNumber>
    </submittedName>
</protein>
<sequence length="116" mass="13006">GAEGLHRVALASHANTRKLVDKLSGDYIRPRFNRPYFHETVLTTDLSLKRLLRPLYAHNLQPGYVLTDDYPELGESLLVCATETKTDADLDRFADHLARAIDKQTTTGCPVKPKMA</sequence>
<gene>
    <name evidence="1" type="ORF">MNBD_GAMMA15-2637</name>
</gene>
<dbReference type="PANTHER" id="PTHR42806">
    <property type="entry name" value="GLYCINE CLEAVAGE SYSTEM P-PROTEIN"/>
    <property type="match status" value="1"/>
</dbReference>
<proteinExistence type="predicted"/>
<dbReference type="EMBL" id="UOFN01000070">
    <property type="protein sequence ID" value="VAW76889.1"/>
    <property type="molecule type" value="Genomic_DNA"/>
</dbReference>
<dbReference type="PANTHER" id="PTHR42806:SF1">
    <property type="entry name" value="GLYCINE DEHYDROGENASE (DECARBOXYLATING)"/>
    <property type="match status" value="1"/>
</dbReference>
<accession>A0A3B0YRE2</accession>
<dbReference type="AlphaFoldDB" id="A0A3B0YRE2"/>
<dbReference type="GO" id="GO:0009116">
    <property type="term" value="P:nucleoside metabolic process"/>
    <property type="evidence" value="ECO:0007669"/>
    <property type="project" value="InterPro"/>
</dbReference>
<reference evidence="1" key="1">
    <citation type="submission" date="2018-06" db="EMBL/GenBank/DDBJ databases">
        <authorList>
            <person name="Zhirakovskaya E."/>
        </authorList>
    </citation>
    <scope>NUCLEOTIDE SEQUENCE</scope>
</reference>
<keyword evidence="1" id="KW-0560">Oxidoreductase</keyword>
<dbReference type="Gene3D" id="3.90.1150.10">
    <property type="entry name" value="Aspartate Aminotransferase, domain 1"/>
    <property type="match status" value="1"/>
</dbReference>
<dbReference type="SUPFAM" id="SSF53383">
    <property type="entry name" value="PLP-dependent transferases"/>
    <property type="match status" value="1"/>
</dbReference>
<dbReference type="GO" id="GO:0004375">
    <property type="term" value="F:glycine dehydrogenase (decarboxylating) activity"/>
    <property type="evidence" value="ECO:0007669"/>
    <property type="project" value="UniProtKB-EC"/>
</dbReference>
<dbReference type="InterPro" id="IPR015422">
    <property type="entry name" value="PyrdxlP-dep_Trfase_small"/>
</dbReference>
<dbReference type="InterPro" id="IPR015424">
    <property type="entry name" value="PyrdxlP-dep_Trfase"/>
</dbReference>